<feature type="domain" description="Xylanolytic transcriptional activator regulatory" evidence="4">
    <location>
        <begin position="229"/>
        <end position="421"/>
    </location>
</feature>
<evidence type="ECO:0000256" key="2">
    <source>
        <dbReference type="ARBA" id="ARBA00023242"/>
    </source>
</evidence>
<dbReference type="SUPFAM" id="SSF57701">
    <property type="entry name" value="Zn2/Cys6 DNA-binding domain"/>
    <property type="match status" value="1"/>
</dbReference>
<organism evidence="5 6">
    <name type="scientific">Colletotrichum sidae</name>
    <dbReference type="NCBI Taxonomy" id="1347389"/>
    <lineage>
        <taxon>Eukaryota</taxon>
        <taxon>Fungi</taxon>
        <taxon>Dikarya</taxon>
        <taxon>Ascomycota</taxon>
        <taxon>Pezizomycotina</taxon>
        <taxon>Sordariomycetes</taxon>
        <taxon>Hypocreomycetidae</taxon>
        <taxon>Glomerellales</taxon>
        <taxon>Glomerellaceae</taxon>
        <taxon>Colletotrichum</taxon>
        <taxon>Colletotrichum orbiculare species complex</taxon>
    </lineage>
</organism>
<dbReference type="InterPro" id="IPR036864">
    <property type="entry name" value="Zn2-C6_fun-type_DNA-bd_sf"/>
</dbReference>
<dbReference type="CDD" id="cd12148">
    <property type="entry name" value="fungal_TF_MHR"/>
    <property type="match status" value="1"/>
</dbReference>
<dbReference type="PANTHER" id="PTHR47655">
    <property type="entry name" value="QUINIC ACID UTILIZATION ACTIVATOR"/>
    <property type="match status" value="1"/>
</dbReference>
<dbReference type="Gene3D" id="4.10.240.10">
    <property type="entry name" value="Zn(2)-C6 fungal-type DNA-binding domain"/>
    <property type="match status" value="1"/>
</dbReference>
<evidence type="ECO:0000259" key="4">
    <source>
        <dbReference type="Pfam" id="PF04082"/>
    </source>
</evidence>
<accession>A0A4R8TEQ7</accession>
<feature type="compositionally biased region" description="Basic residues" evidence="3">
    <location>
        <begin position="207"/>
        <end position="219"/>
    </location>
</feature>
<reference evidence="5 6" key="1">
    <citation type="submission" date="2018-11" db="EMBL/GenBank/DDBJ databases">
        <title>Genome sequence and assembly of Colletotrichum sidae.</title>
        <authorList>
            <person name="Gan P."/>
            <person name="Shirasu K."/>
        </authorList>
    </citation>
    <scope>NUCLEOTIDE SEQUENCE [LARGE SCALE GENOMIC DNA]</scope>
    <source>
        <strain evidence="5 6">CBS 518.97</strain>
    </source>
</reference>
<keyword evidence="6" id="KW-1185">Reference proteome</keyword>
<evidence type="ECO:0000313" key="5">
    <source>
        <dbReference type="EMBL" id="TEA16082.1"/>
    </source>
</evidence>
<dbReference type="GO" id="GO:0045944">
    <property type="term" value="P:positive regulation of transcription by RNA polymerase II"/>
    <property type="evidence" value="ECO:0007669"/>
    <property type="project" value="TreeGrafter"/>
</dbReference>
<evidence type="ECO:0000313" key="6">
    <source>
        <dbReference type="Proteomes" id="UP000295604"/>
    </source>
</evidence>
<dbReference type="AlphaFoldDB" id="A0A4R8TEQ7"/>
<dbReference type="GO" id="GO:0000981">
    <property type="term" value="F:DNA-binding transcription factor activity, RNA polymerase II-specific"/>
    <property type="evidence" value="ECO:0007669"/>
    <property type="project" value="InterPro"/>
</dbReference>
<dbReference type="GO" id="GO:0006351">
    <property type="term" value="P:DNA-templated transcription"/>
    <property type="evidence" value="ECO:0007669"/>
    <property type="project" value="InterPro"/>
</dbReference>
<feature type="compositionally biased region" description="Basic and acidic residues" evidence="3">
    <location>
        <begin position="416"/>
        <end position="428"/>
    </location>
</feature>
<feature type="region of interest" description="Disordered" evidence="3">
    <location>
        <begin position="147"/>
        <end position="219"/>
    </location>
</feature>
<gene>
    <name evidence="5" type="primary">qa-1f</name>
    <name evidence="5" type="ORF">C8034_v000697</name>
</gene>
<dbReference type="PANTHER" id="PTHR47655:SF2">
    <property type="entry name" value="QUINIC ACID UTILIZATION ACTIVATOR"/>
    <property type="match status" value="1"/>
</dbReference>
<comment type="caution">
    <text evidence="5">The sequence shown here is derived from an EMBL/GenBank/DDBJ whole genome shotgun (WGS) entry which is preliminary data.</text>
</comment>
<sequence length="768" mass="82966">MQKASRSLSSSSSSSPSPFRINPVVFSPGNLSSAIAGKEAFATHAREKCDGVQPQCFSCVALSRQCTYNVAPKKRGVQTGLIRTLELAIVWLFDQVPGTEDKLAELLTREGETGQSLLLDKDNDAGNRLHKRWRRCRVHKDIDRLLSGKDGVSPRQDTSGDESDAEADARIKNQDKTPQPAIEASPKPRTGAPERAAETTSNEPSTPRHRHGSSSRRRFQLPQNFPRLLEVYYSYTHSWLPILNPKETLDNIAASYPSDGIDVDPEDSVTSAAHAELWCALAVGAFQDANSSRASRRPDSLSERPSLIFAAARGLIPVETEMALGHVKALLVLSLVKLGQDNAGAASLLIGLAVRGAMALADGRSRRRGRGSISGYAVPSTPEGNVTTNALDRVLMACLMLDTIVSLGLGQRPHMRTSDMKDKDKPTEETGAEEWTPWVPRVGFGSEDADGAVHPAQSLSSFNQLYQFFRTLNQSVVDLGTTTPQIGAANLVQALDPRFSFCNSVVFGASTIPRLPSAFLIQATFLGATLTLMADARVSLIWSLMEVLETSIADFGAAGVSPLLVTYMSIANTKSCVKALRDDDKARWNSLMNDLISVWQDRDKTTTTTTNPDKSPTDMDMAGKTPIQEEHFTTSAAAAASQFSRPPAQQMPHYPQFLMNTDSYHQNGGGFLPTASSASPSTARTMPFTPGSQLDPFPTGLVGHMHSSQAPYLMEPGAHGVDYDAIMDELASIDCADSIESDPQFMANLGFAPGSDLTDMLRGEFGGM</sequence>
<dbReference type="GO" id="GO:0003677">
    <property type="term" value="F:DNA binding"/>
    <property type="evidence" value="ECO:0007669"/>
    <property type="project" value="InterPro"/>
</dbReference>
<keyword evidence="2" id="KW-0539">Nucleus</keyword>
<proteinExistence type="predicted"/>
<dbReference type="EMBL" id="QAPF01000118">
    <property type="protein sequence ID" value="TEA16082.1"/>
    <property type="molecule type" value="Genomic_DNA"/>
</dbReference>
<dbReference type="GO" id="GO:0008270">
    <property type="term" value="F:zinc ion binding"/>
    <property type="evidence" value="ECO:0007669"/>
    <property type="project" value="InterPro"/>
</dbReference>
<feature type="region of interest" description="Disordered" evidence="3">
    <location>
        <begin position="413"/>
        <end position="433"/>
    </location>
</feature>
<dbReference type="InterPro" id="IPR001138">
    <property type="entry name" value="Zn2Cys6_DnaBD"/>
</dbReference>
<protein>
    <submittedName>
        <fullName evidence="5">Quinic acid utilization activator</fullName>
    </submittedName>
</protein>
<dbReference type="InterPro" id="IPR052783">
    <property type="entry name" value="Metabolic/Drug-Res_Regulator"/>
</dbReference>
<keyword evidence="1" id="KW-0479">Metal-binding</keyword>
<dbReference type="Pfam" id="PF04082">
    <property type="entry name" value="Fungal_trans"/>
    <property type="match status" value="1"/>
</dbReference>
<dbReference type="CDD" id="cd00067">
    <property type="entry name" value="GAL4"/>
    <property type="match status" value="1"/>
</dbReference>
<name>A0A4R8TEQ7_9PEZI</name>
<evidence type="ECO:0000256" key="1">
    <source>
        <dbReference type="ARBA" id="ARBA00022723"/>
    </source>
</evidence>
<dbReference type="Proteomes" id="UP000295604">
    <property type="component" value="Unassembled WGS sequence"/>
</dbReference>
<evidence type="ECO:0000256" key="3">
    <source>
        <dbReference type="SAM" id="MobiDB-lite"/>
    </source>
</evidence>
<dbReference type="InterPro" id="IPR007219">
    <property type="entry name" value="XnlR_reg_dom"/>
</dbReference>